<dbReference type="InterPro" id="IPR013216">
    <property type="entry name" value="Methyltransf_11"/>
</dbReference>
<keyword evidence="2 5" id="KW-0489">Methyltransferase</keyword>
<evidence type="ECO:0000256" key="2">
    <source>
        <dbReference type="ARBA" id="ARBA00022603"/>
    </source>
</evidence>
<dbReference type="PANTHER" id="PTHR44942:SF4">
    <property type="entry name" value="METHYLTRANSFERASE TYPE 11 DOMAIN-CONTAINING PROTEIN"/>
    <property type="match status" value="1"/>
</dbReference>
<dbReference type="SUPFAM" id="SSF53335">
    <property type="entry name" value="S-adenosyl-L-methionine-dependent methyltransferases"/>
    <property type="match status" value="1"/>
</dbReference>
<evidence type="ECO:0000256" key="1">
    <source>
        <dbReference type="ARBA" id="ARBA00008361"/>
    </source>
</evidence>
<evidence type="ECO:0000256" key="3">
    <source>
        <dbReference type="ARBA" id="ARBA00022679"/>
    </source>
</evidence>
<dbReference type="Proteomes" id="UP001595891">
    <property type="component" value="Unassembled WGS sequence"/>
</dbReference>
<reference evidence="6" key="1">
    <citation type="journal article" date="2019" name="Int. J. Syst. Evol. Microbiol.">
        <title>The Global Catalogue of Microorganisms (GCM) 10K type strain sequencing project: providing services to taxonomists for standard genome sequencing and annotation.</title>
        <authorList>
            <consortium name="The Broad Institute Genomics Platform"/>
            <consortium name="The Broad Institute Genome Sequencing Center for Infectious Disease"/>
            <person name="Wu L."/>
            <person name="Ma J."/>
        </authorList>
    </citation>
    <scope>NUCLEOTIDE SEQUENCE [LARGE SCALE GENOMIC DNA]</scope>
    <source>
        <strain evidence="6">CCUG 49560</strain>
    </source>
</reference>
<dbReference type="GO" id="GO:0102208">
    <property type="term" value="F:2-polyprenyl-6-hydroxyphenol methylase activity"/>
    <property type="evidence" value="ECO:0007669"/>
    <property type="project" value="UniProtKB-EC"/>
</dbReference>
<comment type="caution">
    <text evidence="5">The sequence shown here is derived from an EMBL/GenBank/DDBJ whole genome shotgun (WGS) entry which is preliminary data.</text>
</comment>
<dbReference type="GO" id="GO:0061542">
    <property type="term" value="F:3-demethylubiquinol 3-O-methyltransferase activity"/>
    <property type="evidence" value="ECO:0007669"/>
    <property type="project" value="UniProtKB-EC"/>
</dbReference>
<dbReference type="CDD" id="cd02440">
    <property type="entry name" value="AdoMet_MTases"/>
    <property type="match status" value="1"/>
</dbReference>
<gene>
    <name evidence="5" type="ORF">ACFO8L_36760</name>
</gene>
<proteinExistence type="inferred from homology"/>
<keyword evidence="3 5" id="KW-0808">Transferase</keyword>
<dbReference type="EC" id="2.1.1.64" evidence="5"/>
<evidence type="ECO:0000313" key="6">
    <source>
        <dbReference type="Proteomes" id="UP001595891"/>
    </source>
</evidence>
<keyword evidence="6" id="KW-1185">Reference proteome</keyword>
<dbReference type="GO" id="GO:0032259">
    <property type="term" value="P:methylation"/>
    <property type="evidence" value="ECO:0007669"/>
    <property type="project" value="UniProtKB-KW"/>
</dbReference>
<dbReference type="RefSeq" id="WP_262845482.1">
    <property type="nucleotide sequence ID" value="NZ_JANZYP010000039.1"/>
</dbReference>
<protein>
    <submittedName>
        <fullName evidence="5">Class I SAM-dependent methyltransferase</fullName>
        <ecNumber evidence="5">2.1.1.222</ecNumber>
        <ecNumber evidence="5">2.1.1.64</ecNumber>
    </submittedName>
</protein>
<dbReference type="PANTHER" id="PTHR44942">
    <property type="entry name" value="METHYLTRANSF_11 DOMAIN-CONTAINING PROTEIN"/>
    <property type="match status" value="1"/>
</dbReference>
<evidence type="ECO:0000313" key="5">
    <source>
        <dbReference type="EMBL" id="MFC4591692.1"/>
    </source>
</evidence>
<dbReference type="InterPro" id="IPR029063">
    <property type="entry name" value="SAM-dependent_MTases_sf"/>
</dbReference>
<comment type="similarity">
    <text evidence="1">Belongs to the methyltransferase superfamily.</text>
</comment>
<dbReference type="Pfam" id="PF08241">
    <property type="entry name" value="Methyltransf_11"/>
    <property type="match status" value="1"/>
</dbReference>
<dbReference type="Gene3D" id="3.40.50.150">
    <property type="entry name" value="Vaccinia Virus protein VP39"/>
    <property type="match status" value="1"/>
</dbReference>
<dbReference type="EMBL" id="JBHSFN010000036">
    <property type="protein sequence ID" value="MFC4591692.1"/>
    <property type="molecule type" value="Genomic_DNA"/>
</dbReference>
<sequence>MGGSEREMLRRTFTEDAELYDQVRPGYPPELFADLDELAGTGAGCRVLEIGCGTGQATVPLAGRGCSIVAVELGAEMAAVARRNLRRFPLADVVTSAFEDWPPPDLPFDVVVSATAFHWVDPAVRLVKSAAVLRPGGVLATVGTHHIAGGTEDFFPESQRCYERFDPATPPGLRLQPSAEIPFDTAELEGSELFGPAVFRRYEWEEWYSSARYLRLLRTYSNHRALPRDALAGLLACLKSLIDERYGGRIAKRYMTELRVTPRT</sequence>
<feature type="domain" description="Methyltransferase type 11" evidence="4">
    <location>
        <begin position="48"/>
        <end position="140"/>
    </location>
</feature>
<dbReference type="InterPro" id="IPR051052">
    <property type="entry name" value="Diverse_substrate_MTase"/>
</dbReference>
<organism evidence="5 6">
    <name type="scientific">Sphaerisporangium corydalis</name>
    <dbReference type="NCBI Taxonomy" id="1441875"/>
    <lineage>
        <taxon>Bacteria</taxon>
        <taxon>Bacillati</taxon>
        <taxon>Actinomycetota</taxon>
        <taxon>Actinomycetes</taxon>
        <taxon>Streptosporangiales</taxon>
        <taxon>Streptosporangiaceae</taxon>
        <taxon>Sphaerisporangium</taxon>
    </lineage>
</organism>
<evidence type="ECO:0000259" key="4">
    <source>
        <dbReference type="Pfam" id="PF08241"/>
    </source>
</evidence>
<accession>A0ABV9EPS7</accession>
<name>A0ABV9EPS7_9ACTN</name>
<dbReference type="EC" id="2.1.1.222" evidence="5"/>